<dbReference type="InterPro" id="IPR022830">
    <property type="entry name" value="Indigdn_synthA-like"/>
</dbReference>
<evidence type="ECO:0000313" key="7">
    <source>
        <dbReference type="EMBL" id="JAP96535.1"/>
    </source>
</evidence>
<dbReference type="EMBL" id="GDID01000071">
    <property type="protein sequence ID" value="JAP96535.1"/>
    <property type="molecule type" value="Transcribed_RNA"/>
</dbReference>
<evidence type="ECO:0000256" key="6">
    <source>
        <dbReference type="SAM" id="Phobius"/>
    </source>
</evidence>
<dbReference type="GO" id="GO:0016798">
    <property type="term" value="F:hydrolase activity, acting on glycosyl bonds"/>
    <property type="evidence" value="ECO:0007669"/>
    <property type="project" value="UniProtKB-KW"/>
</dbReference>
<keyword evidence="6" id="KW-0472">Membrane</keyword>
<protein>
    <submittedName>
        <fullName evidence="7">Pseudouridine-5'-phosphate glycosidase</fullName>
    </submittedName>
</protein>
<dbReference type="GO" id="GO:0004730">
    <property type="term" value="F:pseudouridylate synthase activity"/>
    <property type="evidence" value="ECO:0007669"/>
    <property type="project" value="InterPro"/>
</dbReference>
<keyword evidence="3" id="KW-0464">Manganese</keyword>
<dbReference type="AlphaFoldDB" id="A0A146KLZ3"/>
<name>A0A146KLZ3_9EUKA</name>
<dbReference type="Gene3D" id="3.40.1790.10">
    <property type="entry name" value="Indigoidine synthase domain"/>
    <property type="match status" value="1"/>
</dbReference>
<keyword evidence="6" id="KW-1133">Transmembrane helix</keyword>
<accession>A0A146KLZ3</accession>
<evidence type="ECO:0000256" key="2">
    <source>
        <dbReference type="ARBA" id="ARBA00022801"/>
    </source>
</evidence>
<reference evidence="7" key="1">
    <citation type="submission" date="2015-07" db="EMBL/GenBank/DDBJ databases">
        <title>Adaptation to a free-living lifestyle via gene acquisitions in the diplomonad Trepomonas sp. PC1.</title>
        <authorList>
            <person name="Xu F."/>
            <person name="Jerlstrom-Hultqvist J."/>
            <person name="Kolisko M."/>
            <person name="Simpson A.G.B."/>
            <person name="Roger A.J."/>
            <person name="Svard S.G."/>
            <person name="Andersson J.O."/>
        </authorList>
    </citation>
    <scope>NUCLEOTIDE SEQUENCE</scope>
    <source>
        <strain evidence="7">PC1</strain>
    </source>
</reference>
<gene>
    <name evidence="7" type="ORF">TPC1_10098</name>
</gene>
<keyword evidence="6" id="KW-0812">Transmembrane</keyword>
<sequence length="374" mass="40810">TKCLNLLKCIILVLLISFIFYTPKAVILNEVNLSADVLKALSQNKPILALESTIITHGLAYPTNLKTQQNLQEIAIRMNVTPATIAIINGKPTIGLTSQQLQDLATSKSAIKASTHDMQFIKAFGKTASTTVAATTHIASLANIDVFSTGGIGGVHRFMDKFEFDVSADLTELIKSKTIVVSAGCKAILDLRGTLEVLETNQVLTVGYQTKEMPAFYSRKSGIELEYQINSSAEAAQLFQAAQKGYLLLNPIPQEFEIPTEEIEPFIVEAIKSMPNDIKGKKVTPYLLQKMSEITKERSVSANLALIENNVKVGCQIAAEIKKLQGKNWKNPVFWMCGQLGITNLQGVVVGILAVFVGLVFVGKKEDKIARVKV</sequence>
<dbReference type="PANTHER" id="PTHR42909:SF1">
    <property type="entry name" value="CARBOHYDRATE KINASE PFKB DOMAIN-CONTAINING PROTEIN"/>
    <property type="match status" value="1"/>
</dbReference>
<evidence type="ECO:0000256" key="5">
    <source>
        <dbReference type="ARBA" id="ARBA00023295"/>
    </source>
</evidence>
<dbReference type="GO" id="GO:0005737">
    <property type="term" value="C:cytoplasm"/>
    <property type="evidence" value="ECO:0007669"/>
    <property type="project" value="TreeGrafter"/>
</dbReference>
<feature type="transmembrane region" description="Helical" evidence="6">
    <location>
        <begin position="345"/>
        <end position="363"/>
    </location>
</feature>
<proteinExistence type="inferred from homology"/>
<keyword evidence="2" id="KW-0378">Hydrolase</keyword>
<dbReference type="SUPFAM" id="SSF110581">
    <property type="entry name" value="Indigoidine synthase A-like"/>
    <property type="match status" value="1"/>
</dbReference>
<dbReference type="GO" id="GO:0046872">
    <property type="term" value="F:metal ion binding"/>
    <property type="evidence" value="ECO:0007669"/>
    <property type="project" value="UniProtKB-KW"/>
</dbReference>
<keyword evidence="1" id="KW-0479">Metal-binding</keyword>
<dbReference type="HAMAP" id="MF_01876">
    <property type="entry name" value="PsiMP_glycosidase"/>
    <property type="match status" value="1"/>
</dbReference>
<keyword evidence="4" id="KW-0456">Lyase</keyword>
<evidence type="ECO:0000256" key="4">
    <source>
        <dbReference type="ARBA" id="ARBA00023239"/>
    </source>
</evidence>
<dbReference type="InterPro" id="IPR007342">
    <property type="entry name" value="PsuG"/>
</dbReference>
<feature type="non-terminal residue" evidence="7">
    <location>
        <position position="1"/>
    </location>
</feature>
<evidence type="ECO:0000256" key="3">
    <source>
        <dbReference type="ARBA" id="ARBA00023211"/>
    </source>
</evidence>
<dbReference type="PANTHER" id="PTHR42909">
    <property type="entry name" value="ZGC:136858"/>
    <property type="match status" value="1"/>
</dbReference>
<keyword evidence="5 7" id="KW-0326">Glycosidase</keyword>
<organism evidence="7">
    <name type="scientific">Trepomonas sp. PC1</name>
    <dbReference type="NCBI Taxonomy" id="1076344"/>
    <lineage>
        <taxon>Eukaryota</taxon>
        <taxon>Metamonada</taxon>
        <taxon>Diplomonadida</taxon>
        <taxon>Hexamitidae</taxon>
        <taxon>Hexamitinae</taxon>
        <taxon>Trepomonas</taxon>
    </lineage>
</organism>
<dbReference type="Pfam" id="PF04227">
    <property type="entry name" value="Indigoidine_A"/>
    <property type="match status" value="1"/>
</dbReference>
<evidence type="ECO:0000256" key="1">
    <source>
        <dbReference type="ARBA" id="ARBA00022723"/>
    </source>
</evidence>